<keyword evidence="4" id="KW-1185">Reference proteome</keyword>
<name>A0A6I3KJN4_9HYPH</name>
<comment type="caution">
    <text evidence="3">The sequence shown here is derived from an EMBL/GenBank/DDBJ whole genome shotgun (WGS) entry which is preliminary data.</text>
</comment>
<dbReference type="EMBL" id="WMBQ01000002">
    <property type="protein sequence ID" value="MTD95955.1"/>
    <property type="molecule type" value="Genomic_DNA"/>
</dbReference>
<keyword evidence="1" id="KW-0732">Signal</keyword>
<evidence type="ECO:0000313" key="4">
    <source>
        <dbReference type="Proteomes" id="UP000440694"/>
    </source>
</evidence>
<dbReference type="SUPFAM" id="SSF56925">
    <property type="entry name" value="OMPA-like"/>
    <property type="match status" value="1"/>
</dbReference>
<protein>
    <submittedName>
        <fullName evidence="3">Outer membrane beta-barrel protein</fullName>
    </submittedName>
</protein>
<sequence>MRRALSHRGPAFTAPASIAAARSQVRFPSLLTREASARRRRPSRAELGRRARLRGLPAVKQGSTHMNVARTRISLALALAATLLGATAVLADGDPYYSNGINPSGVRTPVPAPIPVPVEEADWYFRGDFAAGFGASPSVNIIGLNYAGQVPGGAVESNSFEPSFTGGVGVGYVWASYFRTDLTVDIHSLMNTELTGGTADITLTDKTKFMSTILLANAYYDIRTGTPWTPYFGGGVGFAVNQLTRNLDFTSVTTPAANVSAGNRTTDVQFAAAAMIGTSYEFSSFFAIDVNYRYLYIGGSEVGLKPDVASSTAIGSFNEHQIRAGLRFYVN</sequence>
<dbReference type="Pfam" id="PF13505">
    <property type="entry name" value="OMP_b-brl"/>
    <property type="match status" value="1"/>
</dbReference>
<reference evidence="3 4" key="1">
    <citation type="submission" date="2019-11" db="EMBL/GenBank/DDBJ databases">
        <title>Identification of a novel strain.</title>
        <authorList>
            <person name="Xu Q."/>
            <person name="Wang G."/>
        </authorList>
    </citation>
    <scope>NUCLEOTIDE SEQUENCE [LARGE SCALE GENOMIC DNA]</scope>
    <source>
        <strain evidence="4">xq</strain>
    </source>
</reference>
<feature type="domain" description="Outer membrane protein beta-barrel" evidence="2">
    <location>
        <begin position="129"/>
        <end position="328"/>
    </location>
</feature>
<evidence type="ECO:0000313" key="3">
    <source>
        <dbReference type="EMBL" id="MTD95955.1"/>
    </source>
</evidence>
<dbReference type="InterPro" id="IPR027385">
    <property type="entry name" value="Beta-barrel_OMP"/>
</dbReference>
<organism evidence="3 4">
    <name type="scientific">Hyphomicrobium album</name>
    <dbReference type="NCBI Taxonomy" id="2665159"/>
    <lineage>
        <taxon>Bacteria</taxon>
        <taxon>Pseudomonadati</taxon>
        <taxon>Pseudomonadota</taxon>
        <taxon>Alphaproteobacteria</taxon>
        <taxon>Hyphomicrobiales</taxon>
        <taxon>Hyphomicrobiaceae</taxon>
        <taxon>Hyphomicrobium</taxon>
    </lineage>
</organism>
<evidence type="ECO:0000259" key="2">
    <source>
        <dbReference type="Pfam" id="PF13505"/>
    </source>
</evidence>
<proteinExistence type="predicted"/>
<dbReference type="InterPro" id="IPR011250">
    <property type="entry name" value="OMP/PagP_B-barrel"/>
</dbReference>
<dbReference type="Proteomes" id="UP000440694">
    <property type="component" value="Unassembled WGS sequence"/>
</dbReference>
<gene>
    <name evidence="3" type="ORF">GIW81_16575</name>
</gene>
<dbReference type="Gene3D" id="2.40.160.20">
    <property type="match status" value="1"/>
</dbReference>
<accession>A0A6I3KJN4</accession>
<evidence type="ECO:0000256" key="1">
    <source>
        <dbReference type="ARBA" id="ARBA00022729"/>
    </source>
</evidence>
<dbReference type="AlphaFoldDB" id="A0A6I3KJN4"/>